<proteinExistence type="predicted"/>
<comment type="caution">
    <text evidence="1">The sequence shown here is derived from an EMBL/GenBank/DDBJ whole genome shotgun (WGS) entry which is preliminary data.</text>
</comment>
<keyword evidence="2" id="KW-1185">Reference proteome</keyword>
<dbReference type="AlphaFoldDB" id="A0A1W0WMZ4"/>
<organism evidence="1 2">
    <name type="scientific">Hypsibius exemplaris</name>
    <name type="common">Freshwater tardigrade</name>
    <dbReference type="NCBI Taxonomy" id="2072580"/>
    <lineage>
        <taxon>Eukaryota</taxon>
        <taxon>Metazoa</taxon>
        <taxon>Ecdysozoa</taxon>
        <taxon>Tardigrada</taxon>
        <taxon>Eutardigrada</taxon>
        <taxon>Parachela</taxon>
        <taxon>Hypsibioidea</taxon>
        <taxon>Hypsibiidae</taxon>
        <taxon>Hypsibius</taxon>
    </lineage>
</organism>
<reference evidence="2" key="1">
    <citation type="submission" date="2017-01" db="EMBL/GenBank/DDBJ databases">
        <title>Comparative genomics of anhydrobiosis in the tardigrade Hypsibius dujardini.</title>
        <authorList>
            <person name="Yoshida Y."/>
            <person name="Koutsovoulos G."/>
            <person name="Laetsch D."/>
            <person name="Stevens L."/>
            <person name="Kumar S."/>
            <person name="Horikawa D."/>
            <person name="Ishino K."/>
            <person name="Komine S."/>
            <person name="Tomita M."/>
            <person name="Blaxter M."/>
            <person name="Arakawa K."/>
        </authorList>
    </citation>
    <scope>NUCLEOTIDE SEQUENCE [LARGE SCALE GENOMIC DNA]</scope>
    <source>
        <strain evidence="2">Z151</strain>
    </source>
</reference>
<dbReference type="Proteomes" id="UP000192578">
    <property type="component" value="Unassembled WGS sequence"/>
</dbReference>
<gene>
    <name evidence="1" type="ORF">BV898_09241</name>
</gene>
<evidence type="ECO:0000313" key="2">
    <source>
        <dbReference type="Proteomes" id="UP000192578"/>
    </source>
</evidence>
<sequence length="212" mass="24217">MAPVFCEAVLEKGRAKDGRDVCPWNELNSSFTRNLELFMDKSVVLIGESRMRHLYDYLVRVISLRDMNAPYERYHSDAHSYFEKSNVTLYSAAVNVSPSPLKTFSENLHRTFAHFSKLPSVTLIWVEILPVTRKWAYNRGRPEDRAAAIPLLKKMRTAANHIAANHSVPVWRSAFTAAHKHRDFFTDGIHFNNNLLQKVACLLLGAIGRTNC</sequence>
<name>A0A1W0WMZ4_HYPEX</name>
<dbReference type="SUPFAM" id="SSF52266">
    <property type="entry name" value="SGNH hydrolase"/>
    <property type="match status" value="1"/>
</dbReference>
<accession>A0A1W0WMZ4</accession>
<evidence type="ECO:0000313" key="1">
    <source>
        <dbReference type="EMBL" id="OQV16568.1"/>
    </source>
</evidence>
<dbReference type="Gene3D" id="3.40.50.1110">
    <property type="entry name" value="SGNH hydrolase"/>
    <property type="match status" value="1"/>
</dbReference>
<dbReference type="InterPro" id="IPR036514">
    <property type="entry name" value="SGNH_hydro_sf"/>
</dbReference>
<evidence type="ECO:0008006" key="3">
    <source>
        <dbReference type="Google" id="ProtNLM"/>
    </source>
</evidence>
<protein>
    <recommendedName>
        <fullName evidence="3">SGNH domain-containing protein</fullName>
    </recommendedName>
</protein>
<dbReference type="EMBL" id="MTYJ01000072">
    <property type="protein sequence ID" value="OQV16568.1"/>
    <property type="molecule type" value="Genomic_DNA"/>
</dbReference>